<dbReference type="SUPFAM" id="SSF103473">
    <property type="entry name" value="MFS general substrate transporter"/>
    <property type="match status" value="1"/>
</dbReference>
<feature type="compositionally biased region" description="Polar residues" evidence="6">
    <location>
        <begin position="639"/>
        <end position="658"/>
    </location>
</feature>
<protein>
    <submittedName>
        <fullName evidence="9">(Mediterranean fruit fly) hypothetical protein</fullName>
    </submittedName>
</protein>
<feature type="transmembrane region" description="Helical" evidence="7">
    <location>
        <begin position="311"/>
        <end position="331"/>
    </location>
</feature>
<comment type="similarity">
    <text evidence="2">Belongs to the major facilitator superfamily. MFSD6 family.</text>
</comment>
<evidence type="ECO:0000256" key="2">
    <source>
        <dbReference type="ARBA" id="ARBA00005241"/>
    </source>
</evidence>
<feature type="domain" description="Major facilitator superfamily associated" evidence="8">
    <location>
        <begin position="212"/>
        <end position="510"/>
    </location>
</feature>
<dbReference type="InterPro" id="IPR051717">
    <property type="entry name" value="MFS_MFSD6"/>
</dbReference>
<comment type="subcellular location">
    <subcellularLocation>
        <location evidence="1">Membrane</location>
        <topology evidence="1">Multi-pass membrane protein</topology>
    </subcellularLocation>
</comment>
<evidence type="ECO:0000259" key="8">
    <source>
        <dbReference type="Pfam" id="PF12832"/>
    </source>
</evidence>
<dbReference type="EMBL" id="CAJHJT010000012">
    <property type="protein sequence ID" value="CAD6999845.1"/>
    <property type="molecule type" value="Genomic_DNA"/>
</dbReference>
<dbReference type="GO" id="GO:0016020">
    <property type="term" value="C:membrane"/>
    <property type="evidence" value="ECO:0007669"/>
    <property type="project" value="UniProtKB-SubCell"/>
</dbReference>
<evidence type="ECO:0000256" key="3">
    <source>
        <dbReference type="ARBA" id="ARBA00022692"/>
    </source>
</evidence>
<evidence type="ECO:0000313" key="10">
    <source>
        <dbReference type="Proteomes" id="UP000606786"/>
    </source>
</evidence>
<dbReference type="OrthoDB" id="10056177at2759"/>
<evidence type="ECO:0000256" key="4">
    <source>
        <dbReference type="ARBA" id="ARBA00022989"/>
    </source>
</evidence>
<reference evidence="9" key="1">
    <citation type="submission" date="2020-11" db="EMBL/GenBank/DDBJ databases">
        <authorList>
            <person name="Whitehead M."/>
        </authorList>
    </citation>
    <scope>NUCLEOTIDE SEQUENCE</scope>
    <source>
        <strain evidence="9">EGII</strain>
    </source>
</reference>
<feature type="transmembrane region" description="Helical" evidence="7">
    <location>
        <begin position="415"/>
        <end position="435"/>
    </location>
</feature>
<dbReference type="CDD" id="cd17335">
    <property type="entry name" value="MFS_MFSD6"/>
    <property type="match status" value="1"/>
</dbReference>
<feature type="transmembrane region" description="Helical" evidence="7">
    <location>
        <begin position="382"/>
        <end position="403"/>
    </location>
</feature>
<keyword evidence="4 7" id="KW-1133">Transmembrane helix</keyword>
<evidence type="ECO:0000256" key="6">
    <source>
        <dbReference type="SAM" id="MobiDB-lite"/>
    </source>
</evidence>
<feature type="transmembrane region" description="Helical" evidence="7">
    <location>
        <begin position="237"/>
        <end position="257"/>
    </location>
</feature>
<sequence length="772" mass="85663">MRTISTTAIESATAKASSISPPLDTAGDGDATSPPPPPELPLRSTTTTTTETAAAAAAAARAETAAAAAAAFTTPSSVARFQDVLNMSSTMFPPVVTSSSALSELEQGWNLEAGNDSIFNPKSWVHSDGSDSAYFMLQMHPDLADPIEQLGMEIEPDDNETVTDFKQRFGEKRLWDMQINVTDLDELDLRCGGLVRRSNMSQLTNETVNCMVQRCIFTMNAPEICPPDYKESDDRVFWIYFLLRFLATTMLSAGVTIMDPIALTMIEKYGGDFGRERLFSSIGMAIFSPITGIMIDYFSRGLGYTDYSAAFYTYDLLLVISTISVLMMPLGDKLPADNVFRDLWNLLKMPHVITFIFFLFILGNFWGFIESFLFLYLKELGAPNYLLGITITVGTVSSIPFLYGAERITRIFGHVNLIIIAFFSHAGRLVGYSFIENAWWCFPFEAMEALSCHLMWVAAATYCSILAPKSLLATLIGVLGMAHFSLGRGSGSFTGGLLIGQFGTRDAFRYMGLLAVVGGIAYGLLHLAWLRKFDHNIDDCEEEAEAMENGETEKLTEPATKEQGTSMSLERLSLMIKYNQIGSLTSLPRGSRADIHDHLSHRRSSYNVESTRVPRHGSHIGSASKVDILRSTLDINHKSSNNSVLSKADNKTSNQSLGRNRADSAPKLNHSNMKNISQPTLEGVVLEGVESTFFPSRMKKYPSGLLTSIPAMDLSVIPNTMLMVMYTHTVLYTYLYTYVHINEKRITEIRKQHKYQHSIYIPKHTYTHTHGR</sequence>
<accession>A0A811UPP8</accession>
<dbReference type="PANTHER" id="PTHR16172:SF41">
    <property type="entry name" value="MAJOR FACILITATOR SUPERFAMILY DOMAIN-CONTAINING PROTEIN 6-LIKE"/>
    <property type="match status" value="1"/>
</dbReference>
<keyword evidence="5 7" id="KW-0472">Membrane</keyword>
<keyword evidence="3 7" id="KW-0812">Transmembrane</keyword>
<dbReference type="PANTHER" id="PTHR16172">
    <property type="entry name" value="MAJOR FACILITATOR SUPERFAMILY DOMAIN-CONTAINING PROTEIN 6-LIKE"/>
    <property type="match status" value="1"/>
</dbReference>
<dbReference type="Pfam" id="PF12832">
    <property type="entry name" value="MFS_1_like"/>
    <property type="match status" value="1"/>
</dbReference>
<feature type="transmembrane region" description="Helical" evidence="7">
    <location>
        <begin position="455"/>
        <end position="486"/>
    </location>
</feature>
<feature type="transmembrane region" description="Helical" evidence="7">
    <location>
        <begin position="352"/>
        <end position="376"/>
    </location>
</feature>
<evidence type="ECO:0000256" key="5">
    <source>
        <dbReference type="ARBA" id="ARBA00023136"/>
    </source>
</evidence>
<name>A0A811UPP8_CERCA</name>
<gene>
    <name evidence="9" type="ORF">CCAP1982_LOCUS8357</name>
</gene>
<feature type="region of interest" description="Disordered" evidence="6">
    <location>
        <begin position="639"/>
        <end position="674"/>
    </location>
</feature>
<comment type="caution">
    <text evidence="9">The sequence shown here is derived from an EMBL/GenBank/DDBJ whole genome shotgun (WGS) entry which is preliminary data.</text>
</comment>
<dbReference type="AlphaFoldDB" id="A0A811UPP8"/>
<proteinExistence type="inferred from homology"/>
<evidence type="ECO:0000256" key="1">
    <source>
        <dbReference type="ARBA" id="ARBA00004141"/>
    </source>
</evidence>
<dbReference type="InterPro" id="IPR036259">
    <property type="entry name" value="MFS_trans_sf"/>
</dbReference>
<feature type="transmembrane region" description="Helical" evidence="7">
    <location>
        <begin position="278"/>
        <end position="299"/>
    </location>
</feature>
<feature type="transmembrane region" description="Helical" evidence="7">
    <location>
        <begin position="507"/>
        <end position="530"/>
    </location>
</feature>
<evidence type="ECO:0000313" key="9">
    <source>
        <dbReference type="EMBL" id="CAD6999845.1"/>
    </source>
</evidence>
<dbReference type="Gene3D" id="1.20.1250.20">
    <property type="entry name" value="MFS general substrate transporter like domains"/>
    <property type="match status" value="2"/>
</dbReference>
<feature type="region of interest" description="Disordered" evidence="6">
    <location>
        <begin position="1"/>
        <end position="48"/>
    </location>
</feature>
<dbReference type="Proteomes" id="UP000606786">
    <property type="component" value="Unassembled WGS sequence"/>
</dbReference>
<feature type="compositionally biased region" description="Low complexity" evidence="6">
    <location>
        <begin position="1"/>
        <end position="20"/>
    </location>
</feature>
<dbReference type="InterPro" id="IPR024989">
    <property type="entry name" value="MFS_assoc_dom"/>
</dbReference>
<evidence type="ECO:0000256" key="7">
    <source>
        <dbReference type="SAM" id="Phobius"/>
    </source>
</evidence>
<keyword evidence="10" id="KW-1185">Reference proteome</keyword>
<organism evidence="9 10">
    <name type="scientific">Ceratitis capitata</name>
    <name type="common">Mediterranean fruit fly</name>
    <name type="synonym">Tephritis capitata</name>
    <dbReference type="NCBI Taxonomy" id="7213"/>
    <lineage>
        <taxon>Eukaryota</taxon>
        <taxon>Metazoa</taxon>
        <taxon>Ecdysozoa</taxon>
        <taxon>Arthropoda</taxon>
        <taxon>Hexapoda</taxon>
        <taxon>Insecta</taxon>
        <taxon>Pterygota</taxon>
        <taxon>Neoptera</taxon>
        <taxon>Endopterygota</taxon>
        <taxon>Diptera</taxon>
        <taxon>Brachycera</taxon>
        <taxon>Muscomorpha</taxon>
        <taxon>Tephritoidea</taxon>
        <taxon>Tephritidae</taxon>
        <taxon>Ceratitis</taxon>
        <taxon>Ceratitis</taxon>
    </lineage>
</organism>